<evidence type="ECO:0000256" key="6">
    <source>
        <dbReference type="ARBA" id="ARBA00022679"/>
    </source>
</evidence>
<dbReference type="PANTHER" id="PTHR12867:SF6">
    <property type="entry name" value="N-ACETYLGLUCOSAMINYLDIPHOSPHODOLICHOL N-ACETYLGLUCOSAMINYLTRANSFERASE"/>
    <property type="match status" value="1"/>
</dbReference>
<dbReference type="Pfam" id="PF04101">
    <property type="entry name" value="Glyco_tran_28_C"/>
    <property type="match status" value="1"/>
</dbReference>
<evidence type="ECO:0000256" key="4">
    <source>
        <dbReference type="ARBA" id="ARBA00017468"/>
    </source>
</evidence>
<evidence type="ECO:0000256" key="3">
    <source>
        <dbReference type="ARBA" id="ARBA00012614"/>
    </source>
</evidence>
<dbReference type="InterPro" id="IPR007235">
    <property type="entry name" value="Glyco_trans_28_C"/>
</dbReference>
<evidence type="ECO:0000256" key="7">
    <source>
        <dbReference type="ARBA" id="ARBA00022824"/>
    </source>
</evidence>
<dbReference type="SUPFAM" id="SSF53756">
    <property type="entry name" value="UDP-Glycosyltransferase/glycogen phosphorylase"/>
    <property type="match status" value="1"/>
</dbReference>
<sequence>MLNIFVTVGTTKFDKFIRAITDIECIKVLEKRGCQHLTLQIGNGDYIPEYSKVGSVSIEYYRFKDTIKEDLQRADLVISHAGAGSCLETLELEKALLVVVNEDLMNNHQIEVAKKLSDCGYLYYTTCGKLSETLRMMDLSRLRMYPKRDPCKYANAIDNIMGFRRGYMDFTVVTF</sequence>
<proteinExistence type="inferred from homology"/>
<keyword evidence="7" id="KW-0256">Endoplasmic reticulum</keyword>
<dbReference type="PANTHER" id="PTHR12867">
    <property type="entry name" value="GLYCOSYL TRANSFERASE-RELATED"/>
    <property type="match status" value="1"/>
</dbReference>
<organism evidence="9">
    <name type="scientific">Panstrongylus lignarius</name>
    <dbReference type="NCBI Taxonomy" id="156445"/>
    <lineage>
        <taxon>Eukaryota</taxon>
        <taxon>Metazoa</taxon>
        <taxon>Ecdysozoa</taxon>
        <taxon>Arthropoda</taxon>
        <taxon>Hexapoda</taxon>
        <taxon>Insecta</taxon>
        <taxon>Pterygota</taxon>
        <taxon>Neoptera</taxon>
        <taxon>Paraneoptera</taxon>
        <taxon>Hemiptera</taxon>
        <taxon>Heteroptera</taxon>
        <taxon>Panheteroptera</taxon>
        <taxon>Cimicomorpha</taxon>
        <taxon>Reduviidae</taxon>
        <taxon>Triatominae</taxon>
        <taxon>Panstrongylus</taxon>
    </lineage>
</organism>
<comment type="similarity">
    <text evidence="2">Belongs to the glycosyltransferase 28 family.</text>
</comment>
<evidence type="ECO:0000256" key="5">
    <source>
        <dbReference type="ARBA" id="ARBA00022676"/>
    </source>
</evidence>
<reference evidence="9" key="1">
    <citation type="journal article" date="2018" name="PLoS Negl. Trop. Dis.">
        <title>An insight into the salivary gland and fat body transcriptome of Panstrongylus lignarius (Hemiptera: Heteroptera), the main vector of Chagas disease in Peru.</title>
        <authorList>
            <person name="Nevoa J.C."/>
            <person name="Mendes M.T."/>
            <person name="da Silva M.V."/>
            <person name="Soares S.C."/>
            <person name="Oliveira C.J.F."/>
            <person name="Ribeiro J.M.C."/>
        </authorList>
    </citation>
    <scope>NUCLEOTIDE SEQUENCE</scope>
</reference>
<comment type="subcellular location">
    <subcellularLocation>
        <location evidence="1">Endoplasmic reticulum</location>
    </subcellularLocation>
</comment>
<dbReference type="EMBL" id="GFTR01002902">
    <property type="protein sequence ID" value="JAW13524.1"/>
    <property type="molecule type" value="Transcribed_RNA"/>
</dbReference>
<evidence type="ECO:0000313" key="9">
    <source>
        <dbReference type="EMBL" id="JAW13524.1"/>
    </source>
</evidence>
<dbReference type="GO" id="GO:0004577">
    <property type="term" value="F:N-acetylglucosaminyldiphosphodolichol N-acetylglucosaminyltransferase activity"/>
    <property type="evidence" value="ECO:0007669"/>
    <property type="project" value="UniProtKB-EC"/>
</dbReference>
<name>A0A224XR01_9HEMI</name>
<dbReference type="GO" id="GO:0005783">
    <property type="term" value="C:endoplasmic reticulum"/>
    <property type="evidence" value="ECO:0007669"/>
    <property type="project" value="UniProtKB-SubCell"/>
</dbReference>
<dbReference type="GO" id="GO:0006488">
    <property type="term" value="P:dolichol-linked oligosaccharide biosynthetic process"/>
    <property type="evidence" value="ECO:0007669"/>
    <property type="project" value="InterPro"/>
</dbReference>
<keyword evidence="5" id="KW-0328">Glycosyltransferase</keyword>
<dbReference type="Gene3D" id="3.40.50.2000">
    <property type="entry name" value="Glycogen Phosphorylase B"/>
    <property type="match status" value="1"/>
</dbReference>
<evidence type="ECO:0000259" key="8">
    <source>
        <dbReference type="Pfam" id="PF04101"/>
    </source>
</evidence>
<dbReference type="InterPro" id="IPR039042">
    <property type="entry name" value="Alg13-like"/>
</dbReference>
<accession>A0A224XR01</accession>
<feature type="domain" description="Glycosyl transferase family 28 C-terminal" evidence="8">
    <location>
        <begin position="4"/>
        <end position="149"/>
    </location>
</feature>
<keyword evidence="6 9" id="KW-0808">Transferase</keyword>
<evidence type="ECO:0000256" key="1">
    <source>
        <dbReference type="ARBA" id="ARBA00004240"/>
    </source>
</evidence>
<dbReference type="AlphaFoldDB" id="A0A224XR01"/>
<protein>
    <recommendedName>
        <fullName evidence="4">UDP-N-acetylglucosamine transferase subunit ALG13</fullName>
        <ecNumber evidence="3">2.4.1.141</ecNumber>
    </recommendedName>
</protein>
<evidence type="ECO:0000256" key="2">
    <source>
        <dbReference type="ARBA" id="ARBA00006962"/>
    </source>
</evidence>
<dbReference type="EC" id="2.4.1.141" evidence="3"/>